<reference evidence="3" key="1">
    <citation type="submission" date="2016-06" db="UniProtKB">
        <authorList>
            <consortium name="WormBaseParasite"/>
        </authorList>
    </citation>
    <scope>IDENTIFICATION</scope>
</reference>
<evidence type="ECO:0000313" key="3">
    <source>
        <dbReference type="WBParaSite" id="GPUH_0000779401-mRNA-1"/>
    </source>
</evidence>
<name>A0A183DGE4_9BILA</name>
<dbReference type="Proteomes" id="UP000271098">
    <property type="component" value="Unassembled WGS sequence"/>
</dbReference>
<evidence type="ECO:0000313" key="1">
    <source>
        <dbReference type="EMBL" id="VDK59662.1"/>
    </source>
</evidence>
<dbReference type="EMBL" id="UYRT01020998">
    <property type="protein sequence ID" value="VDK59662.1"/>
    <property type="molecule type" value="Genomic_DNA"/>
</dbReference>
<evidence type="ECO:0000313" key="2">
    <source>
        <dbReference type="Proteomes" id="UP000271098"/>
    </source>
</evidence>
<protein>
    <submittedName>
        <fullName evidence="3">DUF4201 domain-containing protein</fullName>
    </submittedName>
</protein>
<dbReference type="WBParaSite" id="GPUH_0000779401-mRNA-1">
    <property type="protein sequence ID" value="GPUH_0000779401-mRNA-1"/>
    <property type="gene ID" value="GPUH_0000779401"/>
</dbReference>
<dbReference type="AlphaFoldDB" id="A0A183DGE4"/>
<gene>
    <name evidence="1" type="ORF">GPUH_LOCUS7785</name>
</gene>
<organism evidence="3">
    <name type="scientific">Gongylonema pulchrum</name>
    <dbReference type="NCBI Taxonomy" id="637853"/>
    <lineage>
        <taxon>Eukaryota</taxon>
        <taxon>Metazoa</taxon>
        <taxon>Ecdysozoa</taxon>
        <taxon>Nematoda</taxon>
        <taxon>Chromadorea</taxon>
        <taxon>Rhabditida</taxon>
        <taxon>Spirurina</taxon>
        <taxon>Spiruromorpha</taxon>
        <taxon>Spiruroidea</taxon>
        <taxon>Gongylonematidae</taxon>
        <taxon>Gongylonema</taxon>
    </lineage>
</organism>
<accession>A0A183DGE4</accession>
<keyword evidence="2" id="KW-1185">Reference proteome</keyword>
<proteinExistence type="predicted"/>
<reference evidence="1 2" key="2">
    <citation type="submission" date="2018-11" db="EMBL/GenBank/DDBJ databases">
        <authorList>
            <consortium name="Pathogen Informatics"/>
        </authorList>
    </citation>
    <scope>NUCLEOTIDE SEQUENCE [LARGE SCALE GENOMIC DNA]</scope>
</reference>
<dbReference type="OrthoDB" id="5862760at2759"/>
<sequence length="93" mass="10689">MQKQLKLIEDEKLATKSDFESLQSMHSALLTDHDRLQTLHNMLSADYDRTKYDNTHLKIMLKNQKVIVKKLLWSVDEGEGGGGQRSSCKENVK</sequence>